<dbReference type="InterPro" id="IPR041233">
    <property type="entry name" value="Melibiase_C"/>
</dbReference>
<dbReference type="SUPFAM" id="SSF50370">
    <property type="entry name" value="Ricin B-like lectins"/>
    <property type="match status" value="1"/>
</dbReference>
<dbReference type="Proteomes" id="UP001596072">
    <property type="component" value="Unassembled WGS sequence"/>
</dbReference>
<dbReference type="Gene3D" id="3.20.20.70">
    <property type="entry name" value="Aldolase class I"/>
    <property type="match status" value="1"/>
</dbReference>
<dbReference type="Pfam" id="PF00652">
    <property type="entry name" value="Ricin_B_lectin"/>
    <property type="match status" value="1"/>
</dbReference>
<feature type="chain" id="PRO_5046832259" description="Alpha-galactosidase" evidence="6">
    <location>
        <begin position="27"/>
        <end position="909"/>
    </location>
</feature>
<keyword evidence="9" id="KW-1185">Reference proteome</keyword>
<keyword evidence="4 5" id="KW-0326">Glycosidase</keyword>
<dbReference type="Pfam" id="PF17801">
    <property type="entry name" value="Melibiase_C"/>
    <property type="match status" value="1"/>
</dbReference>
<comment type="similarity">
    <text evidence="1 5">Belongs to the glycosyl hydrolase 27 family.</text>
</comment>
<dbReference type="Pfam" id="PF16499">
    <property type="entry name" value="Melibiase_2"/>
    <property type="match status" value="1"/>
</dbReference>
<dbReference type="RefSeq" id="WP_136431610.1">
    <property type="nucleotide sequence ID" value="NZ_JBHSNS010000007.1"/>
</dbReference>
<evidence type="ECO:0000313" key="9">
    <source>
        <dbReference type="Proteomes" id="UP001596072"/>
    </source>
</evidence>
<dbReference type="InterPro" id="IPR058094">
    <property type="entry name" value="Ig-like_OmpL47-like"/>
</dbReference>
<evidence type="ECO:0000313" key="8">
    <source>
        <dbReference type="EMBL" id="MFC5730155.1"/>
    </source>
</evidence>
<keyword evidence="3 5" id="KW-0378">Hydrolase</keyword>
<evidence type="ECO:0000259" key="7">
    <source>
        <dbReference type="SMART" id="SM00458"/>
    </source>
</evidence>
<organism evidence="8 9">
    <name type="scientific">Nocardioides vastitatis</name>
    <dbReference type="NCBI Taxonomy" id="2568655"/>
    <lineage>
        <taxon>Bacteria</taxon>
        <taxon>Bacillati</taxon>
        <taxon>Actinomycetota</taxon>
        <taxon>Actinomycetes</taxon>
        <taxon>Propionibacteriales</taxon>
        <taxon>Nocardioidaceae</taxon>
        <taxon>Nocardioides</taxon>
    </lineage>
</organism>
<dbReference type="EMBL" id="JBHSNS010000007">
    <property type="protein sequence ID" value="MFC5730155.1"/>
    <property type="molecule type" value="Genomic_DNA"/>
</dbReference>
<reference evidence="9" key="1">
    <citation type="journal article" date="2019" name="Int. J. Syst. Evol. Microbiol.">
        <title>The Global Catalogue of Microorganisms (GCM) 10K type strain sequencing project: providing services to taxonomists for standard genome sequencing and annotation.</title>
        <authorList>
            <consortium name="The Broad Institute Genomics Platform"/>
            <consortium name="The Broad Institute Genome Sequencing Center for Infectious Disease"/>
            <person name="Wu L."/>
            <person name="Ma J."/>
        </authorList>
    </citation>
    <scope>NUCLEOTIDE SEQUENCE [LARGE SCALE GENOMIC DNA]</scope>
    <source>
        <strain evidence="9">YIM 94188</strain>
    </source>
</reference>
<accession>A0ABW0ZNT6</accession>
<dbReference type="PROSITE" id="PS50231">
    <property type="entry name" value="RICIN_B_LECTIN"/>
    <property type="match status" value="1"/>
</dbReference>
<dbReference type="Gene3D" id="2.60.40.10">
    <property type="entry name" value="Immunoglobulins"/>
    <property type="match status" value="1"/>
</dbReference>
<evidence type="ECO:0000256" key="1">
    <source>
        <dbReference type="ARBA" id="ARBA00009743"/>
    </source>
</evidence>
<name>A0ABW0ZNT6_9ACTN</name>
<dbReference type="SUPFAM" id="SSF51011">
    <property type="entry name" value="Glycosyl hydrolase domain"/>
    <property type="match status" value="1"/>
</dbReference>
<dbReference type="PRINTS" id="PR00740">
    <property type="entry name" value="GLHYDRLASE27"/>
</dbReference>
<dbReference type="InterPro" id="IPR017853">
    <property type="entry name" value="GH"/>
</dbReference>
<keyword evidence="2 6" id="KW-0732">Signal</keyword>
<sequence>MSQRLRSLLLRLIVLATALAGSAVVATVSPVAGAPRAAAAAPAAGIALTPPMGWNSWNTYFCDINEEKIRAAVDAIVSSGMRDAGYEYVVVDDCWQAPQRNADGDLEADPVRFPSGMKALGDYIHDRGLKFGIYQAPMRETCAQYFDSPRGEMGPLGQTGALGHEVLDAQRFASWGVDYLKYDWCDPSGTIEEQAERFALMGDALEATGRPIVYSINSNSAHSNTGPLYDWGQVAHLWRTTEDITDKWSSGCAPTSDCFLGVTEILDVQAGLGHQNGPGHWNDPDMLEVGVRGTFSPTENRAHFSMWGIMASPLMAGNNVTAMTSVVRDVLTNADVIEINQDPLGIQAERVRDDGDAEVWAKPLSDGSVAVALLNRGSAGRVMSTMPSEIGAPEASAYHLTDVWTKGVRNTTGEIRASVPGHGVVMYRVRPEEATATQFGLQGGASGRCIDAQGGIANNGTRAVIWDCNEGPTQIFSETSGQLMFGGQCLDVERQGTVDGSAVIAWECNNQTNQQWELNEDGTITAAQAGKCLTVVGGGTANNAALEVRTCTPDNQSQQWSKNPLSIPGPAPYEGSGATATISGGSAGWYSAESRLTVSGDAEDILQYRLGAGDWAEYVAPVALPHGTYDVSVRARDAQLRTSEVRTTSVKVDTAPPVVEVTREGRTVTIAGTDADSGVAGVEYRLDEGDWTTYTSPLVLDGASHTVAARASDVAGNTSSPTSLQVEEVSAPVSTSAPRVAGVPRVGRVLTASTGSWDRDGLTFTYQWLRDGRAIRGATTARYTLTGADLRSRVAIRVTATDADGATGTAVSRAMAPVRKAKTRLTAEATTIDRSGRDRVRVTVRASALGVVPAGRVVLRHGSKLLGTVRLVDGRARLVLRTPSAWRTITAVYPGSPTTTRAVTRVAIR</sequence>
<dbReference type="PANTHER" id="PTHR11452:SF75">
    <property type="entry name" value="ALPHA-GALACTOSIDASE MEL1"/>
    <property type="match status" value="1"/>
</dbReference>
<dbReference type="InterPro" id="IPR000772">
    <property type="entry name" value="Ricin_B_lectin"/>
</dbReference>
<dbReference type="Gene3D" id="2.60.40.1180">
    <property type="entry name" value="Golgi alpha-mannosidase II"/>
    <property type="match status" value="1"/>
</dbReference>
<dbReference type="PANTHER" id="PTHR11452">
    <property type="entry name" value="ALPHA-GALACTOSIDASE/ALPHA-N-ACETYLGALACTOSAMINIDASE"/>
    <property type="match status" value="1"/>
</dbReference>
<evidence type="ECO:0000256" key="6">
    <source>
        <dbReference type="SAM" id="SignalP"/>
    </source>
</evidence>
<dbReference type="Gene3D" id="2.80.10.50">
    <property type="match status" value="1"/>
</dbReference>
<gene>
    <name evidence="8" type="ORF">ACFPQB_14630</name>
</gene>
<evidence type="ECO:0000256" key="5">
    <source>
        <dbReference type="RuleBase" id="RU361168"/>
    </source>
</evidence>
<dbReference type="InterPro" id="IPR000111">
    <property type="entry name" value="Glyco_hydro_27/36_CS"/>
</dbReference>
<dbReference type="SUPFAM" id="SSF51445">
    <property type="entry name" value="(Trans)glycosidases"/>
    <property type="match status" value="1"/>
</dbReference>
<dbReference type="NCBIfam" id="NF047446">
    <property type="entry name" value="barrel_OmpL47"/>
    <property type="match status" value="1"/>
</dbReference>
<proteinExistence type="inferred from homology"/>
<feature type="domain" description="Ricin B lectin" evidence="7">
    <location>
        <begin position="436"/>
        <end position="563"/>
    </location>
</feature>
<dbReference type="InterPro" id="IPR013783">
    <property type="entry name" value="Ig-like_fold"/>
</dbReference>
<dbReference type="CDD" id="cd14792">
    <property type="entry name" value="GH27"/>
    <property type="match status" value="1"/>
</dbReference>
<evidence type="ECO:0000256" key="3">
    <source>
        <dbReference type="ARBA" id="ARBA00022801"/>
    </source>
</evidence>
<dbReference type="InterPro" id="IPR002241">
    <property type="entry name" value="Glyco_hydro_27"/>
</dbReference>
<dbReference type="InterPro" id="IPR035992">
    <property type="entry name" value="Ricin_B-like_lectins"/>
</dbReference>
<feature type="signal peptide" evidence="6">
    <location>
        <begin position="1"/>
        <end position="26"/>
    </location>
</feature>
<protein>
    <recommendedName>
        <fullName evidence="5">Alpha-galactosidase</fullName>
        <ecNumber evidence="5">3.2.1.22</ecNumber>
    </recommendedName>
    <alternativeName>
        <fullName evidence="5">Melibiase</fullName>
    </alternativeName>
</protein>
<dbReference type="CDD" id="cd23418">
    <property type="entry name" value="beta-trefoil_Ricin_XLN-like"/>
    <property type="match status" value="1"/>
</dbReference>
<comment type="caution">
    <text evidence="8">The sequence shown here is derived from an EMBL/GenBank/DDBJ whole genome shotgun (WGS) entry which is preliminary data.</text>
</comment>
<dbReference type="EC" id="3.2.1.22" evidence="5"/>
<dbReference type="InterPro" id="IPR013780">
    <property type="entry name" value="Glyco_hydro_b"/>
</dbReference>
<evidence type="ECO:0000256" key="2">
    <source>
        <dbReference type="ARBA" id="ARBA00022729"/>
    </source>
</evidence>
<evidence type="ECO:0000256" key="4">
    <source>
        <dbReference type="ARBA" id="ARBA00023295"/>
    </source>
</evidence>
<dbReference type="PROSITE" id="PS00512">
    <property type="entry name" value="ALPHA_GALACTOSIDASE"/>
    <property type="match status" value="1"/>
</dbReference>
<keyword evidence="5" id="KW-1015">Disulfide bond</keyword>
<comment type="catalytic activity">
    <reaction evidence="5">
        <text>Hydrolysis of terminal, non-reducing alpha-D-galactose residues in alpha-D-galactosides, including galactose oligosaccharides, galactomannans and galactolipids.</text>
        <dbReference type="EC" id="3.2.1.22"/>
    </reaction>
</comment>
<dbReference type="Gene3D" id="2.60.40.2700">
    <property type="match status" value="1"/>
</dbReference>
<dbReference type="SMART" id="SM00458">
    <property type="entry name" value="RICIN"/>
    <property type="match status" value="1"/>
</dbReference>
<dbReference type="InterPro" id="IPR013785">
    <property type="entry name" value="Aldolase_TIM"/>
</dbReference>